<protein>
    <submittedName>
        <fullName evidence="6">AraC family transcriptional regulator</fullName>
    </submittedName>
</protein>
<dbReference type="Pfam" id="PF12833">
    <property type="entry name" value="HTH_18"/>
    <property type="match status" value="1"/>
</dbReference>
<dbReference type="InterPro" id="IPR018060">
    <property type="entry name" value="HTH_AraC"/>
</dbReference>
<dbReference type="Gene3D" id="3.30.450.20">
    <property type="entry name" value="PAS domain"/>
    <property type="match status" value="1"/>
</dbReference>
<evidence type="ECO:0000256" key="3">
    <source>
        <dbReference type="ARBA" id="ARBA00023163"/>
    </source>
</evidence>
<feature type="domain" description="HTH araC/xylS-type" evidence="5">
    <location>
        <begin position="725"/>
        <end position="822"/>
    </location>
</feature>
<keyword evidence="1" id="KW-0805">Transcription regulation</keyword>
<dbReference type="PROSITE" id="PS01124">
    <property type="entry name" value="HTH_ARAC_FAMILY_2"/>
    <property type="match status" value="1"/>
</dbReference>
<dbReference type="SUPFAM" id="SSF46689">
    <property type="entry name" value="Homeodomain-like"/>
    <property type="match status" value="2"/>
</dbReference>
<evidence type="ECO:0000256" key="4">
    <source>
        <dbReference type="SAM" id="Phobius"/>
    </source>
</evidence>
<dbReference type="Gene3D" id="1.10.10.60">
    <property type="entry name" value="Homeodomain-like"/>
    <property type="match status" value="2"/>
</dbReference>
<gene>
    <name evidence="6" type="ORF">DN757_03610</name>
</gene>
<dbReference type="AlphaFoldDB" id="A0A2W6NPA9"/>
<evidence type="ECO:0000259" key="5">
    <source>
        <dbReference type="PROSITE" id="PS01124"/>
    </source>
</evidence>
<organism evidence="6 7">
    <name type="scientific">Paenibacillus silvae</name>
    <dbReference type="NCBI Taxonomy" id="1325358"/>
    <lineage>
        <taxon>Bacteria</taxon>
        <taxon>Bacillati</taxon>
        <taxon>Bacillota</taxon>
        <taxon>Bacilli</taxon>
        <taxon>Bacillales</taxon>
        <taxon>Paenibacillaceae</taxon>
        <taxon>Paenibacillus</taxon>
    </lineage>
</organism>
<evidence type="ECO:0000256" key="2">
    <source>
        <dbReference type="ARBA" id="ARBA00023125"/>
    </source>
</evidence>
<keyword evidence="2" id="KW-0238">DNA-binding</keyword>
<dbReference type="SMART" id="SM00342">
    <property type="entry name" value="HTH_ARAC"/>
    <property type="match status" value="1"/>
</dbReference>
<dbReference type="PROSITE" id="PS00041">
    <property type="entry name" value="HTH_ARAC_FAMILY_1"/>
    <property type="match status" value="1"/>
</dbReference>
<proteinExistence type="predicted"/>
<sequence length="825" mass="94464">MTVRLKPWPEWRATKHKGRFYRNSLMLILLIVSIPGLITGIVMYQLVVGRMENEFNRMHQSQIENRAGNVDDQLAYLEMNLSHWAFEPRFGNALRNLDFIYYFNETQEIVTTLYVLQGSHPLIQSAQLYLQEPKPILFNRDYTELTDSSLAAAYQRYLTIGNHVYWTDWRPGSKTEAIGGAEATQDKGLNSVQEQSLNESQEQTQDTAQGNPLVLVHKIPGESIHPFGALIVTLDNEKVASLLKTLTPYDEGLTFLMDEEGSTLISGDSDSSRPYTAFEQQLKEEVSLHKDSRSFLFRYEDQTYSVSYGTFDRIDSAWTYVSAAPLNAITSPVKLISTIIVAASAGSLLLGLLLSWFASRQIYSPVARMLHLLTPVRSDSESDRDRDRDRDRDKETAGAGLDEFELLERQWHELTSRSVSAHRQLQEQLPHLRTSFVLQLIQGHMYAYSEEDLRQRMSHLGFELEGRQFLLVQMYFTGYDQLQGRFGSQDKGLVTFAAVNIIQEVARAYFSQSSVMNFHNLSSAMLIIAPESESIKPQARIWAEELVDVIARTLRLNVTMMVSRPVTALQELPGQLVEMEQAAAYRRVEEGSQILDLEDEQCFRNDEGASYPLGLERELIQTLRLVNLSEAEQALAAFMSDITGAGRTEFQVQQMMLQLLGSIQYMMLQTGVTPYTLFGGSNMYEQLSAIREPVQMQEWMVREVFLPYIEEIQLRTQEPLKQVVERTMRYIEQHYASDISLESCADLEQMTPYALSKAFKQVSGSNFIDYVTRVRMEAAKQLLRETTMRINDVAAGVGYQHSYFNRIFKKQEGITPSQYRDQWFK</sequence>
<dbReference type="EMBL" id="QKWW01000011">
    <property type="protein sequence ID" value="PZT57088.1"/>
    <property type="molecule type" value="Genomic_DNA"/>
</dbReference>
<dbReference type="PANTHER" id="PTHR43280:SF28">
    <property type="entry name" value="HTH-TYPE TRANSCRIPTIONAL ACTIVATOR RHAS"/>
    <property type="match status" value="1"/>
</dbReference>
<comment type="caution">
    <text evidence="6">The sequence shown here is derived from an EMBL/GenBank/DDBJ whole genome shotgun (WGS) entry which is preliminary data.</text>
</comment>
<dbReference type="GO" id="GO:0003700">
    <property type="term" value="F:DNA-binding transcription factor activity"/>
    <property type="evidence" value="ECO:0007669"/>
    <property type="project" value="InterPro"/>
</dbReference>
<dbReference type="InterPro" id="IPR018062">
    <property type="entry name" value="HTH_AraC-typ_CS"/>
</dbReference>
<keyword evidence="4" id="KW-0472">Membrane</keyword>
<evidence type="ECO:0000256" key="1">
    <source>
        <dbReference type="ARBA" id="ARBA00023015"/>
    </source>
</evidence>
<name>A0A2W6NPA9_9BACL</name>
<keyword evidence="4" id="KW-0812">Transmembrane</keyword>
<dbReference type="InterPro" id="IPR009057">
    <property type="entry name" value="Homeodomain-like_sf"/>
</dbReference>
<reference evidence="6 7" key="1">
    <citation type="submission" date="2018-06" db="EMBL/GenBank/DDBJ databases">
        <title>Isolation of heavy metals resistant Paenibacillus silvae NC2 from Gold-Copper mine in ZiJin, China.</title>
        <authorList>
            <person name="Xu J."/>
            <person name="Mazhar H.S."/>
            <person name="Rensing C."/>
        </authorList>
    </citation>
    <scope>NUCLEOTIDE SEQUENCE [LARGE SCALE GENOMIC DNA]</scope>
    <source>
        <strain evidence="6 7">NC2</strain>
    </source>
</reference>
<keyword evidence="4" id="KW-1133">Transmembrane helix</keyword>
<dbReference type="RefSeq" id="WP_111268910.1">
    <property type="nucleotide sequence ID" value="NZ_QKWW01000011.1"/>
</dbReference>
<evidence type="ECO:0000313" key="7">
    <source>
        <dbReference type="Proteomes" id="UP000249204"/>
    </source>
</evidence>
<dbReference type="GO" id="GO:0043565">
    <property type="term" value="F:sequence-specific DNA binding"/>
    <property type="evidence" value="ECO:0007669"/>
    <property type="project" value="InterPro"/>
</dbReference>
<evidence type="ECO:0000313" key="6">
    <source>
        <dbReference type="EMBL" id="PZT57088.1"/>
    </source>
</evidence>
<feature type="transmembrane region" description="Helical" evidence="4">
    <location>
        <begin position="25"/>
        <end position="47"/>
    </location>
</feature>
<keyword evidence="3" id="KW-0804">Transcription</keyword>
<dbReference type="PANTHER" id="PTHR43280">
    <property type="entry name" value="ARAC-FAMILY TRANSCRIPTIONAL REGULATOR"/>
    <property type="match status" value="1"/>
</dbReference>
<dbReference type="Proteomes" id="UP000249204">
    <property type="component" value="Unassembled WGS sequence"/>
</dbReference>
<accession>A0A2W6NPA9</accession>